<dbReference type="EMBL" id="CAAALY010013862">
    <property type="protein sequence ID" value="VEL12132.1"/>
    <property type="molecule type" value="Genomic_DNA"/>
</dbReference>
<dbReference type="AlphaFoldDB" id="A0A3S5A157"/>
<evidence type="ECO:0000313" key="2">
    <source>
        <dbReference type="Proteomes" id="UP000784294"/>
    </source>
</evidence>
<sequence length="54" mass="6029">MSQKKKPVSRELVILQVLSWPNELSVPKDPTDMTLVVNLARECNSQVQPTGPIL</sequence>
<accession>A0A3S5A157</accession>
<dbReference type="Proteomes" id="UP000784294">
    <property type="component" value="Unassembled WGS sequence"/>
</dbReference>
<feature type="non-terminal residue" evidence="1">
    <location>
        <position position="54"/>
    </location>
</feature>
<reference evidence="1" key="1">
    <citation type="submission" date="2018-11" db="EMBL/GenBank/DDBJ databases">
        <authorList>
            <consortium name="Pathogen Informatics"/>
        </authorList>
    </citation>
    <scope>NUCLEOTIDE SEQUENCE</scope>
</reference>
<protein>
    <submittedName>
        <fullName evidence="1">Uncharacterized protein</fullName>
    </submittedName>
</protein>
<name>A0A3S5A157_9PLAT</name>
<comment type="caution">
    <text evidence="1">The sequence shown here is derived from an EMBL/GenBank/DDBJ whole genome shotgun (WGS) entry which is preliminary data.</text>
</comment>
<keyword evidence="2" id="KW-1185">Reference proteome</keyword>
<proteinExistence type="predicted"/>
<organism evidence="1 2">
    <name type="scientific">Protopolystoma xenopodis</name>
    <dbReference type="NCBI Taxonomy" id="117903"/>
    <lineage>
        <taxon>Eukaryota</taxon>
        <taxon>Metazoa</taxon>
        <taxon>Spiralia</taxon>
        <taxon>Lophotrochozoa</taxon>
        <taxon>Platyhelminthes</taxon>
        <taxon>Monogenea</taxon>
        <taxon>Polyopisthocotylea</taxon>
        <taxon>Polystomatidea</taxon>
        <taxon>Polystomatidae</taxon>
        <taxon>Protopolystoma</taxon>
    </lineage>
</organism>
<gene>
    <name evidence="1" type="ORF">PXEA_LOCUS5572</name>
</gene>
<evidence type="ECO:0000313" key="1">
    <source>
        <dbReference type="EMBL" id="VEL12132.1"/>
    </source>
</evidence>